<dbReference type="Proteomes" id="UP000324020">
    <property type="component" value="Unassembled WGS sequence"/>
</dbReference>
<keyword evidence="2" id="KW-1185">Reference proteome</keyword>
<reference evidence="1 2" key="1">
    <citation type="submission" date="2016-10" db="EMBL/GenBank/DDBJ databases">
        <authorList>
            <person name="Varghese N."/>
            <person name="Submissions S."/>
        </authorList>
    </citation>
    <scope>NUCLEOTIDE SEQUENCE [LARGE SCALE GENOMIC DNA]</scope>
    <source>
        <strain evidence="1 2">CGMCC 1.3527</strain>
    </source>
</reference>
<organism evidence="1 2">
    <name type="scientific">Halorubrum xinjiangense</name>
    <dbReference type="NCBI Taxonomy" id="261291"/>
    <lineage>
        <taxon>Archaea</taxon>
        <taxon>Methanobacteriati</taxon>
        <taxon>Methanobacteriota</taxon>
        <taxon>Stenosarchaea group</taxon>
        <taxon>Halobacteria</taxon>
        <taxon>Halobacteriales</taxon>
        <taxon>Haloferacaceae</taxon>
        <taxon>Halorubrum</taxon>
    </lineage>
</organism>
<accession>A0A1G7MLJ9</accession>
<dbReference type="AlphaFoldDB" id="A0A1G7MLJ9"/>
<proteinExistence type="predicted"/>
<dbReference type="EMBL" id="FNBO01000006">
    <property type="protein sequence ID" value="SDF62603.1"/>
    <property type="molecule type" value="Genomic_DNA"/>
</dbReference>
<sequence length="41" mass="4700">METRMAVPSRLKTLSWRETVFPVKRPARLDGKALLTGLYPL</sequence>
<evidence type="ECO:0000313" key="1">
    <source>
        <dbReference type="EMBL" id="SDF62603.1"/>
    </source>
</evidence>
<gene>
    <name evidence="1" type="ORF">SAMN04488067_106126</name>
</gene>
<evidence type="ECO:0000313" key="2">
    <source>
        <dbReference type="Proteomes" id="UP000324020"/>
    </source>
</evidence>
<protein>
    <submittedName>
        <fullName evidence="1">Uncharacterized protein</fullName>
    </submittedName>
</protein>
<name>A0A1G7MLJ9_9EURY</name>